<dbReference type="Pfam" id="PF19062">
    <property type="entry name" value="DUF5758"/>
    <property type="match status" value="1"/>
</dbReference>
<dbReference type="InterPro" id="IPR001646">
    <property type="entry name" value="5peptide_repeat"/>
</dbReference>
<dbReference type="PANTHER" id="PTHR14136">
    <property type="entry name" value="BTB_POZ DOMAIN-CONTAINING PROTEIN KCTD9"/>
    <property type="match status" value="1"/>
</dbReference>
<dbReference type="Proteomes" id="UP001268577">
    <property type="component" value="Unassembled WGS sequence"/>
</dbReference>
<dbReference type="EMBL" id="JARQBZ010000021">
    <property type="protein sequence ID" value="MDT2834565.1"/>
    <property type="molecule type" value="Genomic_DNA"/>
</dbReference>
<dbReference type="RefSeq" id="WP_311984713.1">
    <property type="nucleotide sequence ID" value="NZ_JARQCB010000013.1"/>
</dbReference>
<proteinExistence type="predicted"/>
<reference evidence="1" key="1">
    <citation type="submission" date="2023-03" db="EMBL/GenBank/DDBJ databases">
        <authorList>
            <person name="Shen W."/>
            <person name="Cai J."/>
        </authorList>
    </citation>
    <scope>NUCLEOTIDE SEQUENCE</scope>
    <source>
        <strain evidence="1">P96-3</strain>
    </source>
</reference>
<dbReference type="Gene3D" id="2.160.20.80">
    <property type="entry name" value="E3 ubiquitin-protein ligase SopA"/>
    <property type="match status" value="1"/>
</dbReference>
<evidence type="ECO:0000313" key="1">
    <source>
        <dbReference type="EMBL" id="MDT2834565.1"/>
    </source>
</evidence>
<gene>
    <name evidence="1" type="ORF">P7H70_11015</name>
</gene>
<evidence type="ECO:0000313" key="2">
    <source>
        <dbReference type="Proteomes" id="UP001268577"/>
    </source>
</evidence>
<name>A0AAW8UC55_9ENTE</name>
<organism evidence="1 2">
    <name type="scientific">Vagococcus carniphilus</name>
    <dbReference type="NCBI Taxonomy" id="218144"/>
    <lineage>
        <taxon>Bacteria</taxon>
        <taxon>Bacillati</taxon>
        <taxon>Bacillota</taxon>
        <taxon>Bacilli</taxon>
        <taxon>Lactobacillales</taxon>
        <taxon>Enterococcaceae</taxon>
        <taxon>Vagococcus</taxon>
    </lineage>
</organism>
<protein>
    <submittedName>
        <fullName evidence="1">Pentapeptide repeat-containing protein</fullName>
    </submittedName>
</protein>
<dbReference type="Pfam" id="PF00805">
    <property type="entry name" value="Pentapeptide"/>
    <property type="match status" value="1"/>
</dbReference>
<dbReference type="AlphaFoldDB" id="A0AAW8UC55"/>
<dbReference type="PANTHER" id="PTHR14136:SF25">
    <property type="entry name" value="BTB_POZ DOMAIN-CONTAINING PROTEIN"/>
    <property type="match status" value="1"/>
</dbReference>
<comment type="caution">
    <text evidence="1">The sequence shown here is derived from an EMBL/GenBank/DDBJ whole genome shotgun (WGS) entry which is preliminary data.</text>
</comment>
<accession>A0AAW8UC55</accession>
<dbReference type="InterPro" id="IPR051082">
    <property type="entry name" value="Pentapeptide-BTB/POZ_domain"/>
</dbReference>
<sequence>MINYQNVTLKNKSFNNQNLSFSDFSNSILHSCDFSNCDLTHSNFSGATLSNCFFSGANVDQANFRHAILDTCKLDNLKNVQNALFLKMSCPEAGPFLAYKQCHNFRIVQLLIPKDAKRSSATNNTCRCSKAKVLTIKSIDLKTSYKEAVSLVDENFIYRVGEMAIADDYNEDRWVDSTHGIHFYMTREEAIGYM</sequence>
<dbReference type="SUPFAM" id="SSF141571">
    <property type="entry name" value="Pentapeptide repeat-like"/>
    <property type="match status" value="1"/>
</dbReference>
<dbReference type="InterPro" id="IPR043919">
    <property type="entry name" value="DUF5758"/>
</dbReference>